<reference evidence="12 13" key="1">
    <citation type="journal article" date="2019" name="Int. J. Syst. Evol. Microbiol.">
        <title>The Global Catalogue of Microorganisms (GCM) 10K type strain sequencing project: providing services to taxonomists for standard genome sequencing and annotation.</title>
        <authorList>
            <consortium name="The Broad Institute Genomics Platform"/>
            <consortium name="The Broad Institute Genome Sequencing Center for Infectious Disease"/>
            <person name="Wu L."/>
            <person name="Ma J."/>
        </authorList>
    </citation>
    <scope>NUCLEOTIDE SEQUENCE [LARGE SCALE GENOMIC DNA]</scope>
    <source>
        <strain evidence="12 13">JCM 3146</strain>
    </source>
</reference>
<evidence type="ECO:0000256" key="8">
    <source>
        <dbReference type="ARBA" id="ARBA00022691"/>
    </source>
</evidence>
<sequence length="405" mass="43267">MTNDTMGTSRLDPAQLRAGLVDYIRRRGTFRTPQVERAFLAVPRHLFLGGVDLATAYAPQIVITKRAPDGSAISSASHPNLVATQLEDLDVHPGHRVLEIGAATGINAALIAEVAGDAGRVVTIEIDEDLTAGARAALARAGYRNVEVICGDGAAGYPAGAPYDRIIVTAKAWDIPSPWWEQLAPGGRIVVPLRLHGSGLTRSIAFDLDSSGRMVSSHARVCGFVPMRGSAAHGDHITQLSPDVVLKLDARDPHDDDLLTQALTHPAHEHWTGLRVRDDEPVEHLDLWLATSASRFGRLAVTTAARDSGLINPARRWAGACLYDGGTIAYIAVRPCSEDVNELGVIAHGPDSVKLAASLSDLLHQWDNDRPSQPIITAHPAGTPGEELAPGMLIIRPATRVTISW</sequence>
<dbReference type="Pfam" id="PF01135">
    <property type="entry name" value="PCMT"/>
    <property type="match status" value="1"/>
</dbReference>
<keyword evidence="7" id="KW-0808">Transferase</keyword>
<evidence type="ECO:0000313" key="12">
    <source>
        <dbReference type="EMBL" id="GAA0345585.1"/>
    </source>
</evidence>
<keyword evidence="5" id="KW-0963">Cytoplasm</keyword>
<dbReference type="InterPro" id="IPR029063">
    <property type="entry name" value="SAM-dependent_MTases_sf"/>
</dbReference>
<dbReference type="NCBIfam" id="TIGR04364">
    <property type="entry name" value="methyltran_FxLD"/>
    <property type="match status" value="1"/>
</dbReference>
<dbReference type="PROSITE" id="PS01279">
    <property type="entry name" value="PCMT"/>
    <property type="match status" value="1"/>
</dbReference>
<evidence type="ECO:0000256" key="4">
    <source>
        <dbReference type="ARBA" id="ARBA00013346"/>
    </source>
</evidence>
<comment type="similarity">
    <text evidence="2">Belongs to the methyltransferase superfamily. L-isoaspartyl/D-aspartyl protein methyltransferase family.</text>
</comment>
<dbReference type="CDD" id="cd02440">
    <property type="entry name" value="AdoMet_MTases"/>
    <property type="match status" value="1"/>
</dbReference>
<dbReference type="InterPro" id="IPR027573">
    <property type="entry name" value="Methyltran_FxLD"/>
</dbReference>
<proteinExistence type="inferred from homology"/>
<dbReference type="InterPro" id="IPR000682">
    <property type="entry name" value="PCMT"/>
</dbReference>
<keyword evidence="13" id="KW-1185">Reference proteome</keyword>
<evidence type="ECO:0000256" key="11">
    <source>
        <dbReference type="ARBA" id="ARBA00031350"/>
    </source>
</evidence>
<dbReference type="Proteomes" id="UP001501822">
    <property type="component" value="Unassembled WGS sequence"/>
</dbReference>
<dbReference type="EMBL" id="BAAABM010000037">
    <property type="protein sequence ID" value="GAA0345585.1"/>
    <property type="molecule type" value="Genomic_DNA"/>
</dbReference>
<gene>
    <name evidence="12" type="ORF">GCM10010151_38940</name>
</gene>
<evidence type="ECO:0000256" key="5">
    <source>
        <dbReference type="ARBA" id="ARBA00022490"/>
    </source>
</evidence>
<evidence type="ECO:0000256" key="2">
    <source>
        <dbReference type="ARBA" id="ARBA00005369"/>
    </source>
</evidence>
<evidence type="ECO:0000256" key="9">
    <source>
        <dbReference type="ARBA" id="ARBA00030757"/>
    </source>
</evidence>
<dbReference type="PANTHER" id="PTHR11579:SF0">
    <property type="entry name" value="PROTEIN-L-ISOASPARTATE(D-ASPARTATE) O-METHYLTRANSFERASE"/>
    <property type="match status" value="1"/>
</dbReference>
<keyword evidence="8" id="KW-0949">S-adenosyl-L-methionine</keyword>
<evidence type="ECO:0000256" key="1">
    <source>
        <dbReference type="ARBA" id="ARBA00004496"/>
    </source>
</evidence>
<dbReference type="SUPFAM" id="SSF53335">
    <property type="entry name" value="S-adenosyl-L-methionine-dependent methyltransferases"/>
    <property type="match status" value="1"/>
</dbReference>
<evidence type="ECO:0000313" key="13">
    <source>
        <dbReference type="Proteomes" id="UP001501822"/>
    </source>
</evidence>
<evidence type="ECO:0000256" key="3">
    <source>
        <dbReference type="ARBA" id="ARBA00011890"/>
    </source>
</evidence>
<dbReference type="RefSeq" id="WP_252808417.1">
    <property type="nucleotide sequence ID" value="NZ_BAAABM010000037.1"/>
</dbReference>
<organism evidence="12 13">
    <name type="scientific">Actinoallomurus spadix</name>
    <dbReference type="NCBI Taxonomy" id="79912"/>
    <lineage>
        <taxon>Bacteria</taxon>
        <taxon>Bacillati</taxon>
        <taxon>Actinomycetota</taxon>
        <taxon>Actinomycetes</taxon>
        <taxon>Streptosporangiales</taxon>
        <taxon>Thermomonosporaceae</taxon>
        <taxon>Actinoallomurus</taxon>
    </lineage>
</organism>
<evidence type="ECO:0000256" key="10">
    <source>
        <dbReference type="ARBA" id="ARBA00031323"/>
    </source>
</evidence>
<dbReference type="PANTHER" id="PTHR11579">
    <property type="entry name" value="PROTEIN-L-ISOASPARTATE O-METHYLTRANSFERASE"/>
    <property type="match status" value="1"/>
</dbReference>
<evidence type="ECO:0000256" key="7">
    <source>
        <dbReference type="ARBA" id="ARBA00022679"/>
    </source>
</evidence>
<keyword evidence="6" id="KW-0489">Methyltransferase</keyword>
<name>A0ABN0WSE8_9ACTN</name>
<comment type="caution">
    <text evidence="12">The sequence shown here is derived from an EMBL/GenBank/DDBJ whole genome shotgun (WGS) entry which is preliminary data.</text>
</comment>
<comment type="subcellular location">
    <subcellularLocation>
        <location evidence="1">Cytoplasm</location>
    </subcellularLocation>
</comment>
<dbReference type="Gene3D" id="3.40.50.150">
    <property type="entry name" value="Vaccinia Virus protein VP39"/>
    <property type="match status" value="1"/>
</dbReference>
<evidence type="ECO:0000256" key="6">
    <source>
        <dbReference type="ARBA" id="ARBA00022603"/>
    </source>
</evidence>
<protein>
    <recommendedName>
        <fullName evidence="4">Protein-L-isoaspartate O-methyltransferase</fullName>
        <ecNumber evidence="3">2.1.1.77</ecNumber>
    </recommendedName>
    <alternativeName>
        <fullName evidence="11">L-isoaspartyl protein carboxyl methyltransferase</fullName>
    </alternativeName>
    <alternativeName>
        <fullName evidence="9">Protein L-isoaspartyl methyltransferase</fullName>
    </alternativeName>
    <alternativeName>
        <fullName evidence="10">Protein-beta-aspartate methyltransferase</fullName>
    </alternativeName>
</protein>
<dbReference type="EC" id="2.1.1.77" evidence="3"/>
<accession>A0ABN0WSE8</accession>